<dbReference type="PANTHER" id="PTHR11660">
    <property type="entry name" value="SOLUTE CARRIER FAMILY 40 MEMBER"/>
    <property type="match status" value="1"/>
</dbReference>
<dbReference type="GO" id="GO:0016020">
    <property type="term" value="C:membrane"/>
    <property type="evidence" value="ECO:0007669"/>
    <property type="project" value="UniProtKB-SubCell"/>
</dbReference>
<protein>
    <recommendedName>
        <fullName evidence="6">Solute carrier family 40 member</fullName>
    </recommendedName>
</protein>
<feature type="transmembrane region" description="Helical" evidence="6">
    <location>
        <begin position="48"/>
        <end position="70"/>
    </location>
</feature>
<reference evidence="7 8" key="1">
    <citation type="submission" date="2018-11" db="EMBL/GenBank/DDBJ databases">
        <authorList>
            <consortium name="Pathogen Informatics"/>
        </authorList>
    </citation>
    <scope>NUCLEOTIDE SEQUENCE [LARGE SCALE GENOMIC DNA]</scope>
</reference>
<name>A0A3P7DY09_WUCBA</name>
<evidence type="ECO:0000256" key="1">
    <source>
        <dbReference type="ARBA" id="ARBA00004141"/>
    </source>
</evidence>
<comment type="function">
    <text evidence="6">May be involved in iron transport and iron homeostasis.</text>
</comment>
<keyword evidence="2 6" id="KW-0813">Transport</keyword>
<evidence type="ECO:0000256" key="4">
    <source>
        <dbReference type="ARBA" id="ARBA00022989"/>
    </source>
</evidence>
<comment type="similarity">
    <text evidence="6">Belongs to the ferroportin (FP) (TC 2.A.100) family. SLC40A subfamily.</text>
</comment>
<accession>A0A3P7DY09</accession>
<evidence type="ECO:0000313" key="8">
    <source>
        <dbReference type="Proteomes" id="UP000270924"/>
    </source>
</evidence>
<feature type="transmembrane region" description="Helical" evidence="6">
    <location>
        <begin position="21"/>
        <end position="42"/>
    </location>
</feature>
<dbReference type="Pfam" id="PF06963">
    <property type="entry name" value="FPN1"/>
    <property type="match status" value="1"/>
</dbReference>
<dbReference type="GO" id="GO:0005381">
    <property type="term" value="F:iron ion transmembrane transporter activity"/>
    <property type="evidence" value="ECO:0007669"/>
    <property type="project" value="UniProtKB-UniRule"/>
</dbReference>
<proteinExistence type="inferred from homology"/>
<feature type="transmembrane region" description="Helical" evidence="6">
    <location>
        <begin position="119"/>
        <end position="144"/>
    </location>
</feature>
<dbReference type="EMBL" id="UYWW01007063">
    <property type="protein sequence ID" value="VDM15070.1"/>
    <property type="molecule type" value="Genomic_DNA"/>
</dbReference>
<dbReference type="Proteomes" id="UP000270924">
    <property type="component" value="Unassembled WGS sequence"/>
</dbReference>
<comment type="caution">
    <text evidence="6">Lacks conserved residue(s) required for the propagation of feature annotation.</text>
</comment>
<dbReference type="InterPro" id="IPR009716">
    <property type="entry name" value="Ferroportin-1"/>
</dbReference>
<feature type="transmembrane region" description="Helical" evidence="6">
    <location>
        <begin position="82"/>
        <end position="107"/>
    </location>
</feature>
<gene>
    <name evidence="7" type="ORF">WBA_LOCUS8456</name>
</gene>
<dbReference type="PANTHER" id="PTHR11660:SF57">
    <property type="entry name" value="SOLUTE CARRIER FAMILY 40 MEMBER"/>
    <property type="match status" value="1"/>
</dbReference>
<organism evidence="7 8">
    <name type="scientific">Wuchereria bancrofti</name>
    <dbReference type="NCBI Taxonomy" id="6293"/>
    <lineage>
        <taxon>Eukaryota</taxon>
        <taxon>Metazoa</taxon>
        <taxon>Ecdysozoa</taxon>
        <taxon>Nematoda</taxon>
        <taxon>Chromadorea</taxon>
        <taxon>Rhabditida</taxon>
        <taxon>Spirurina</taxon>
        <taxon>Spiruromorpha</taxon>
        <taxon>Filarioidea</taxon>
        <taxon>Onchocercidae</taxon>
        <taxon>Wuchereria</taxon>
    </lineage>
</organism>
<comment type="subcellular location">
    <subcellularLocation>
        <location evidence="1 6">Membrane</location>
        <topology evidence="1 6">Multi-pass membrane protein</topology>
    </subcellularLocation>
</comment>
<keyword evidence="3 6" id="KW-0812">Transmembrane</keyword>
<sequence>MQSHNEQRRHNLPSASLTGLYSAYAISCIGDRLWTFALVLILEYIGGIRLVCFSQLFEEIIIMAFGSIIGSWMDHHTRKRSIITVLIINNTNVAISAALLASCITISEISTNYNVCDYLLSLIVIMITFIIIPIIITAVVKLALSILLC</sequence>
<evidence type="ECO:0000256" key="5">
    <source>
        <dbReference type="ARBA" id="ARBA00023136"/>
    </source>
</evidence>
<keyword evidence="4 6" id="KW-1133">Transmembrane helix</keyword>
<keyword evidence="8" id="KW-1185">Reference proteome</keyword>
<keyword evidence="5 6" id="KW-0472">Membrane</keyword>
<dbReference type="AlphaFoldDB" id="A0A3P7DY09"/>
<evidence type="ECO:0000256" key="2">
    <source>
        <dbReference type="ARBA" id="ARBA00022448"/>
    </source>
</evidence>
<evidence type="ECO:0000313" key="7">
    <source>
        <dbReference type="EMBL" id="VDM15070.1"/>
    </source>
</evidence>
<keyword evidence="6" id="KW-0406">Ion transport</keyword>
<dbReference type="InParanoid" id="A0A3P7DY09"/>
<evidence type="ECO:0000256" key="6">
    <source>
        <dbReference type="RuleBase" id="RU365065"/>
    </source>
</evidence>
<dbReference type="OrthoDB" id="648861at2759"/>
<evidence type="ECO:0000256" key="3">
    <source>
        <dbReference type="ARBA" id="ARBA00022692"/>
    </source>
</evidence>